<sequence>MDQIITVSPSKVLLNPRDRIQIIGANLSQLDHNLCLMVDVLNVSNVEATNFVFSVKFYDEFSKALFDGTVFTFSAEDSLAKPHQVCYFEPFILDERFHTARQLEIGIQSVVFSDKTGSVYQPLEQDLYQLPMISLERLQEMKDFIAPDCMTYGENLKTAWRCVCGATNLRAEFECSNCHRNKYYVLNNLTQDLVDQKIAASLNPGQEEDGPAPEEAPETPSPGPSTIQLMEKIRGQTLNSLNEGSKMDILVLGLVLVLSILLIFLGYQQFKTTDIYKNHQLSQADRLIEKDDFPGAKKIYLGLSANPPEDLASRQEKLNDLMESKVHYEMGLSSLDLKDPFISLNHFTKVLPEDDSRYAKAHEEIALLEGTIVNQARVYLEENRVDEALDLLHRLLNVLPNSAEGLNLLDQIIKSDQISKSQRKRLNEIKIKEKAEEKSKQALTSEDKKRAALSDKALELLHSFQVVKEDKANLRKSPSLDAPILASIPKNSDVYVYETVIEKTSRIWCHVEVETPQGDMVLGWISSHTLEGPKSK</sequence>
<dbReference type="Pfam" id="PF08239">
    <property type="entry name" value="SH3_3"/>
    <property type="match status" value="1"/>
</dbReference>
<dbReference type="Gene3D" id="1.25.40.10">
    <property type="entry name" value="Tetratricopeptide repeat domain"/>
    <property type="match status" value="1"/>
</dbReference>
<evidence type="ECO:0000256" key="2">
    <source>
        <dbReference type="SAM" id="MobiDB-lite"/>
    </source>
</evidence>
<evidence type="ECO:0000313" key="6">
    <source>
        <dbReference type="Proteomes" id="UP000377798"/>
    </source>
</evidence>
<evidence type="ECO:0000256" key="3">
    <source>
        <dbReference type="SAM" id="Phobius"/>
    </source>
</evidence>
<gene>
    <name evidence="5" type="ORF">NCTC13150_01745</name>
</gene>
<keyword evidence="3" id="KW-0472">Membrane</keyword>
<feature type="compositionally biased region" description="Acidic residues" evidence="2">
    <location>
        <begin position="206"/>
        <end position="217"/>
    </location>
</feature>
<dbReference type="InterPro" id="IPR019734">
    <property type="entry name" value="TPR_rpt"/>
</dbReference>
<dbReference type="InterPro" id="IPR011990">
    <property type="entry name" value="TPR-like_helical_dom_sf"/>
</dbReference>
<proteinExistence type="predicted"/>
<protein>
    <recommendedName>
        <fullName evidence="4">SH3b domain-containing protein</fullName>
    </recommendedName>
</protein>
<feature type="transmembrane region" description="Helical" evidence="3">
    <location>
        <begin position="249"/>
        <end position="267"/>
    </location>
</feature>
<evidence type="ECO:0000259" key="4">
    <source>
        <dbReference type="Pfam" id="PF08239"/>
    </source>
</evidence>
<dbReference type="Proteomes" id="UP000377798">
    <property type="component" value="Unassembled WGS sequence"/>
</dbReference>
<feature type="region of interest" description="Disordered" evidence="2">
    <location>
        <begin position="203"/>
        <end position="224"/>
    </location>
</feature>
<dbReference type="InterPro" id="IPR003646">
    <property type="entry name" value="SH3-like_bac-type"/>
</dbReference>
<dbReference type="SUPFAM" id="SSF48452">
    <property type="entry name" value="TPR-like"/>
    <property type="match status" value="1"/>
</dbReference>
<keyword evidence="1" id="KW-0802">TPR repeat</keyword>
<organism evidence="5 6">
    <name type="scientific">Urinicoccus massiliensis</name>
    <dbReference type="NCBI Taxonomy" id="1723382"/>
    <lineage>
        <taxon>Bacteria</taxon>
        <taxon>Bacillati</taxon>
        <taxon>Bacillota</taxon>
        <taxon>Tissierellia</taxon>
        <taxon>Tissierellales</taxon>
        <taxon>Peptoniphilaceae</taxon>
        <taxon>Urinicoccus</taxon>
    </lineage>
</organism>
<name>A0A8H2MAA8_9FIRM</name>
<reference evidence="5 6" key="1">
    <citation type="submission" date="2019-02" db="EMBL/GenBank/DDBJ databases">
        <authorList>
            <consortium name="Pathogen Informatics"/>
        </authorList>
    </citation>
    <scope>NUCLEOTIDE SEQUENCE [LARGE SCALE GENOMIC DNA]</scope>
    <source>
        <strain evidence="5 6">3012STDY7089603</strain>
    </source>
</reference>
<keyword evidence="3" id="KW-1133">Transmembrane helix</keyword>
<comment type="caution">
    <text evidence="5">The sequence shown here is derived from an EMBL/GenBank/DDBJ whole genome shotgun (WGS) entry which is preliminary data.</text>
</comment>
<feature type="repeat" description="TPR" evidence="1">
    <location>
        <begin position="369"/>
        <end position="402"/>
    </location>
</feature>
<dbReference type="AlphaFoldDB" id="A0A8H2MAA8"/>
<dbReference type="Gene3D" id="2.30.30.40">
    <property type="entry name" value="SH3 Domains"/>
    <property type="match status" value="1"/>
</dbReference>
<evidence type="ECO:0000256" key="1">
    <source>
        <dbReference type="PROSITE-ProRule" id="PRU00339"/>
    </source>
</evidence>
<feature type="domain" description="SH3b" evidence="4">
    <location>
        <begin position="471"/>
        <end position="531"/>
    </location>
</feature>
<dbReference type="PROSITE" id="PS50005">
    <property type="entry name" value="TPR"/>
    <property type="match status" value="1"/>
</dbReference>
<dbReference type="RefSeq" id="WP_131749765.1">
    <property type="nucleotide sequence ID" value="NZ_CAACYI010000001.1"/>
</dbReference>
<keyword evidence="6" id="KW-1185">Reference proteome</keyword>
<accession>A0A8H2MAA8</accession>
<evidence type="ECO:0000313" key="5">
    <source>
        <dbReference type="EMBL" id="VFB17160.1"/>
    </source>
</evidence>
<keyword evidence="3" id="KW-0812">Transmembrane</keyword>
<dbReference type="EMBL" id="CAACYI010000001">
    <property type="protein sequence ID" value="VFB17160.1"/>
    <property type="molecule type" value="Genomic_DNA"/>
</dbReference>